<accession>T1GCS4</accession>
<organism evidence="1 2">
    <name type="scientific">Megaselia scalaris</name>
    <name type="common">Humpbacked fly</name>
    <name type="synonym">Phora scalaris</name>
    <dbReference type="NCBI Taxonomy" id="36166"/>
    <lineage>
        <taxon>Eukaryota</taxon>
        <taxon>Metazoa</taxon>
        <taxon>Ecdysozoa</taxon>
        <taxon>Arthropoda</taxon>
        <taxon>Hexapoda</taxon>
        <taxon>Insecta</taxon>
        <taxon>Pterygota</taxon>
        <taxon>Neoptera</taxon>
        <taxon>Endopterygota</taxon>
        <taxon>Diptera</taxon>
        <taxon>Brachycera</taxon>
        <taxon>Muscomorpha</taxon>
        <taxon>Platypezoidea</taxon>
        <taxon>Phoridae</taxon>
        <taxon>Megaseliini</taxon>
        <taxon>Megaselia</taxon>
    </lineage>
</organism>
<sequence length="77" mass="9240">MTKKYEFKWVIPVPEELKDGCIFDRWFETKDIQDYEKDCTFKVDDMDSSYTGKAKKGRAMQSSYVKSVMFELVDYLR</sequence>
<dbReference type="HOGENOM" id="CLU_175788_0_0_1"/>
<name>T1GCS4_MEGSC</name>
<dbReference type="Proteomes" id="UP000015102">
    <property type="component" value="Unassembled WGS sequence"/>
</dbReference>
<reference evidence="1" key="2">
    <citation type="submission" date="2015-06" db="UniProtKB">
        <authorList>
            <consortium name="EnsemblMetazoa"/>
        </authorList>
    </citation>
    <scope>IDENTIFICATION</scope>
</reference>
<dbReference type="EMBL" id="CAQQ02025028">
    <property type="status" value="NOT_ANNOTATED_CDS"/>
    <property type="molecule type" value="Genomic_DNA"/>
</dbReference>
<proteinExistence type="predicted"/>
<keyword evidence="2" id="KW-1185">Reference proteome</keyword>
<dbReference type="STRING" id="36166.T1GCS4"/>
<evidence type="ECO:0000313" key="1">
    <source>
        <dbReference type="EnsemblMetazoa" id="MESCA001094-PA"/>
    </source>
</evidence>
<dbReference type="EnsemblMetazoa" id="MESCA001094-RA">
    <property type="protein sequence ID" value="MESCA001094-PA"/>
    <property type="gene ID" value="MESCA001094"/>
</dbReference>
<evidence type="ECO:0000313" key="2">
    <source>
        <dbReference type="Proteomes" id="UP000015102"/>
    </source>
</evidence>
<protein>
    <submittedName>
        <fullName evidence="1">Uncharacterized protein</fullName>
    </submittedName>
</protein>
<dbReference type="AlphaFoldDB" id="T1GCS4"/>
<reference evidence="2" key="1">
    <citation type="submission" date="2013-02" db="EMBL/GenBank/DDBJ databases">
        <authorList>
            <person name="Hughes D."/>
        </authorList>
    </citation>
    <scope>NUCLEOTIDE SEQUENCE</scope>
    <source>
        <strain>Durham</strain>
        <strain evidence="2">NC isolate 2 -- Noor lab</strain>
    </source>
</reference>